<sequence length="301" mass="30941">MDHDHTSGSTGRRLTAALVIVAVFLLVEVVGAVLSGSLTLLADAGHMASDVVGLVIALVATGVAARPATDRSTFGYRRAEVLGALVNGLILAGVALWVGIEGLRRLFATDDHPVLAGPMLIVAVLGLAANVAALAVLRGGRGHSINLRAAYLEVLGDLIGSAAAIVAAVIILLTGFAAADAIASLFVAVLLVPRAVTLLRDVVSVLTESAPSGTDMAAIRAHICSTVGVVDVHDVHVWAITHGSPVFTAHVVVDSEVFHRGDTDRLLDELAGCLSGHFDVAHSTFQLEPAGHAEHEDHGHA</sequence>
<feature type="transmembrane region" description="Helical" evidence="8">
    <location>
        <begin position="115"/>
        <end position="137"/>
    </location>
</feature>
<evidence type="ECO:0000313" key="12">
    <source>
        <dbReference type="Proteomes" id="UP001321498"/>
    </source>
</evidence>
<keyword evidence="7 8" id="KW-0472">Membrane</keyword>
<keyword evidence="12" id="KW-1185">Reference proteome</keyword>
<evidence type="ECO:0000259" key="9">
    <source>
        <dbReference type="Pfam" id="PF01545"/>
    </source>
</evidence>
<dbReference type="Gene3D" id="1.20.1510.10">
    <property type="entry name" value="Cation efflux protein transmembrane domain"/>
    <property type="match status" value="1"/>
</dbReference>
<feature type="transmembrane region" description="Helical" evidence="8">
    <location>
        <begin position="149"/>
        <end position="175"/>
    </location>
</feature>
<reference evidence="12" key="1">
    <citation type="journal article" date="2019" name="Int. J. Syst. Evol. Microbiol.">
        <title>The Global Catalogue of Microorganisms (GCM) 10K type strain sequencing project: providing services to taxonomists for standard genome sequencing and annotation.</title>
        <authorList>
            <consortium name="The Broad Institute Genomics Platform"/>
            <consortium name="The Broad Institute Genome Sequencing Center for Infectious Disease"/>
            <person name="Wu L."/>
            <person name="Ma J."/>
        </authorList>
    </citation>
    <scope>NUCLEOTIDE SEQUENCE [LARGE SCALE GENOMIC DNA]</scope>
    <source>
        <strain evidence="12">NBRC 108725</strain>
    </source>
</reference>
<evidence type="ECO:0000256" key="1">
    <source>
        <dbReference type="ARBA" id="ARBA00004141"/>
    </source>
</evidence>
<evidence type="ECO:0000256" key="5">
    <source>
        <dbReference type="ARBA" id="ARBA00022989"/>
    </source>
</evidence>
<dbReference type="InterPro" id="IPR027470">
    <property type="entry name" value="Cation_efflux_CTD"/>
</dbReference>
<dbReference type="PANTHER" id="PTHR11562:SF17">
    <property type="entry name" value="RE54080P-RELATED"/>
    <property type="match status" value="1"/>
</dbReference>
<proteinExistence type="inferred from homology"/>
<feature type="domain" description="Cation efflux protein cytoplasmic" evidence="10">
    <location>
        <begin position="211"/>
        <end position="289"/>
    </location>
</feature>
<dbReference type="InterPro" id="IPR036837">
    <property type="entry name" value="Cation_efflux_CTD_sf"/>
</dbReference>
<dbReference type="SUPFAM" id="SSF160240">
    <property type="entry name" value="Cation efflux protein cytoplasmic domain-like"/>
    <property type="match status" value="1"/>
</dbReference>
<feature type="transmembrane region" description="Helical" evidence="8">
    <location>
        <begin position="51"/>
        <end position="69"/>
    </location>
</feature>
<feature type="domain" description="Cation efflux protein transmembrane" evidence="9">
    <location>
        <begin position="14"/>
        <end position="206"/>
    </location>
</feature>
<dbReference type="InterPro" id="IPR050681">
    <property type="entry name" value="CDF/SLC30A"/>
</dbReference>
<dbReference type="SUPFAM" id="SSF161111">
    <property type="entry name" value="Cation efflux protein transmembrane domain-like"/>
    <property type="match status" value="1"/>
</dbReference>
<feature type="transmembrane region" description="Helical" evidence="8">
    <location>
        <begin position="181"/>
        <end position="199"/>
    </location>
</feature>
<feature type="transmembrane region" description="Helical" evidence="8">
    <location>
        <begin position="16"/>
        <end position="39"/>
    </location>
</feature>
<comment type="similarity">
    <text evidence="2">Belongs to the cation diffusion facilitator (CDF) transporter (TC 2.A.4) family. SLC30A subfamily.</text>
</comment>
<dbReference type="EMBL" id="AP027731">
    <property type="protein sequence ID" value="BDZ44377.1"/>
    <property type="molecule type" value="Genomic_DNA"/>
</dbReference>
<dbReference type="NCBIfam" id="TIGR01297">
    <property type="entry name" value="CDF"/>
    <property type="match status" value="1"/>
</dbReference>
<comment type="subcellular location">
    <subcellularLocation>
        <location evidence="1">Membrane</location>
        <topology evidence="1">Multi-pass membrane protein</topology>
    </subcellularLocation>
</comment>
<dbReference type="RefSeq" id="WP_286277843.1">
    <property type="nucleotide sequence ID" value="NZ_AP027731.1"/>
</dbReference>
<keyword evidence="6" id="KW-0406">Ion transport</keyword>
<dbReference type="PANTHER" id="PTHR11562">
    <property type="entry name" value="CATION EFFLUX PROTEIN/ ZINC TRANSPORTER"/>
    <property type="match status" value="1"/>
</dbReference>
<evidence type="ECO:0000256" key="2">
    <source>
        <dbReference type="ARBA" id="ARBA00008873"/>
    </source>
</evidence>
<dbReference type="Proteomes" id="UP001321498">
    <property type="component" value="Chromosome"/>
</dbReference>
<protein>
    <submittedName>
        <fullName evidence="11">Cation transporter</fullName>
    </submittedName>
</protein>
<keyword evidence="5 8" id="KW-1133">Transmembrane helix</keyword>
<dbReference type="InterPro" id="IPR058533">
    <property type="entry name" value="Cation_efflux_TM"/>
</dbReference>
<evidence type="ECO:0000313" key="11">
    <source>
        <dbReference type="EMBL" id="BDZ44377.1"/>
    </source>
</evidence>
<evidence type="ECO:0000256" key="3">
    <source>
        <dbReference type="ARBA" id="ARBA00022448"/>
    </source>
</evidence>
<evidence type="ECO:0000256" key="8">
    <source>
        <dbReference type="SAM" id="Phobius"/>
    </source>
</evidence>
<evidence type="ECO:0000256" key="6">
    <source>
        <dbReference type="ARBA" id="ARBA00023065"/>
    </source>
</evidence>
<name>A0ABN6XHJ6_9MICO</name>
<organism evidence="11 12">
    <name type="scientific">Naasia aerilata</name>
    <dbReference type="NCBI Taxonomy" id="1162966"/>
    <lineage>
        <taxon>Bacteria</taxon>
        <taxon>Bacillati</taxon>
        <taxon>Actinomycetota</taxon>
        <taxon>Actinomycetes</taxon>
        <taxon>Micrococcales</taxon>
        <taxon>Microbacteriaceae</taxon>
        <taxon>Naasia</taxon>
    </lineage>
</organism>
<keyword evidence="3" id="KW-0813">Transport</keyword>
<evidence type="ECO:0000256" key="7">
    <source>
        <dbReference type="ARBA" id="ARBA00023136"/>
    </source>
</evidence>
<dbReference type="Pfam" id="PF01545">
    <property type="entry name" value="Cation_efflux"/>
    <property type="match status" value="1"/>
</dbReference>
<feature type="transmembrane region" description="Helical" evidence="8">
    <location>
        <begin position="81"/>
        <end position="100"/>
    </location>
</feature>
<accession>A0ABN6XHJ6</accession>
<keyword evidence="4 8" id="KW-0812">Transmembrane</keyword>
<evidence type="ECO:0000256" key="4">
    <source>
        <dbReference type="ARBA" id="ARBA00022692"/>
    </source>
</evidence>
<dbReference type="InterPro" id="IPR027469">
    <property type="entry name" value="Cation_efflux_TMD_sf"/>
</dbReference>
<gene>
    <name evidence="11" type="ORF">GCM10025866_02860</name>
</gene>
<dbReference type="Pfam" id="PF16916">
    <property type="entry name" value="ZT_dimer"/>
    <property type="match status" value="1"/>
</dbReference>
<dbReference type="InterPro" id="IPR002524">
    <property type="entry name" value="Cation_efflux"/>
</dbReference>
<evidence type="ECO:0000259" key="10">
    <source>
        <dbReference type="Pfam" id="PF16916"/>
    </source>
</evidence>